<sequence length="385" mass="40048">MIQERFPRGKTAIVACATYGIGESPGLSSLDLAVRASVQALDSVDLTPADVDGLFIGLPDDFVSGLSFTEYLGISPRLTDNNRTGGSSFLTHAIHAALALEAGLCDVALIAYGSNQRSGAGKLVSSMRPSPYEGAYKLARPVGAYALAASRYAAQYGLKKEQLGAVALAARQWAQKNPEAYMRAPLTMDEYLASRLVCDPFSVRDCCLVTDGAAAVVMVRADRARDLAARPAYLLGGAAAAWHKDITNMPDLTVTAASLSGPRAMAQAGVTPADIDVLELYDAFTLNTILFLEDLGFCAKGEGGAFVEDGRIAPGGALPVNTNGGGLSCVHPGMYGLFTMVEAAQQLAGAAGERQVAQARLALAHGNGGELSSQATLILGTEETI</sequence>
<dbReference type="HOGENOM" id="CLU_035425_2_1_4"/>
<dbReference type="InterPro" id="IPR002155">
    <property type="entry name" value="Thiolase"/>
</dbReference>
<dbReference type="InterPro" id="IPR055140">
    <property type="entry name" value="Thiolase_C_2"/>
</dbReference>
<dbReference type="KEGG" id="bbh:BN112_0091"/>
<dbReference type="PANTHER" id="PTHR42870">
    <property type="entry name" value="ACETYL-COA C-ACETYLTRANSFERASE"/>
    <property type="match status" value="1"/>
</dbReference>
<reference evidence="2 3" key="1">
    <citation type="journal article" date="2012" name="BMC Genomics">
        <title>Comparative genomics of the classical Bordetella subspecies: the evolution and exchange of virulence-associated diversity amongst closely related pathogens.</title>
        <authorList>
            <person name="Park J."/>
            <person name="Zhang Y."/>
            <person name="Buboltz A.M."/>
            <person name="Zhang X."/>
            <person name="Schuster S.C."/>
            <person name="Ahuja U."/>
            <person name="Liu M."/>
            <person name="Miller J.F."/>
            <person name="Sebaihia M."/>
            <person name="Bentley S.D."/>
            <person name="Parkhill J."/>
            <person name="Harvill E.T."/>
        </authorList>
    </citation>
    <scope>NUCLEOTIDE SEQUENCE [LARGE SCALE GENOMIC DNA]</scope>
    <source>
        <strain evidence="2 3">253</strain>
    </source>
</reference>
<dbReference type="NCBIfam" id="NF004811">
    <property type="entry name" value="PRK06158.1"/>
    <property type="match status" value="1"/>
</dbReference>
<protein>
    <submittedName>
        <fullName evidence="2">Putative thiolase</fullName>
    </submittedName>
</protein>
<name>A0A0C6P130_BORBO</name>
<dbReference type="PIRSF" id="PIRSF000429">
    <property type="entry name" value="Ac-CoA_Ac_transf"/>
    <property type="match status" value="1"/>
</dbReference>
<dbReference type="Pfam" id="PF22691">
    <property type="entry name" value="Thiolase_C_1"/>
    <property type="match status" value="1"/>
</dbReference>
<dbReference type="PANTHER" id="PTHR42870:SF1">
    <property type="entry name" value="NON-SPECIFIC LIPID-TRANSFER PROTEIN-LIKE 2"/>
    <property type="match status" value="1"/>
</dbReference>
<proteinExistence type="predicted"/>
<gene>
    <name evidence="2" type="ORF">BN112_0091</name>
</gene>
<evidence type="ECO:0000259" key="1">
    <source>
        <dbReference type="Pfam" id="PF22691"/>
    </source>
</evidence>
<dbReference type="EMBL" id="HE965806">
    <property type="protein sequence ID" value="CCJ52009.1"/>
    <property type="molecule type" value="Genomic_DNA"/>
</dbReference>
<dbReference type="Gene3D" id="3.40.47.10">
    <property type="match status" value="1"/>
</dbReference>
<organism evidence="2 3">
    <name type="scientific">Bordetella bronchiseptica 253</name>
    <dbReference type="NCBI Taxonomy" id="568707"/>
    <lineage>
        <taxon>Bacteria</taxon>
        <taxon>Pseudomonadati</taxon>
        <taxon>Pseudomonadota</taxon>
        <taxon>Betaproteobacteria</taxon>
        <taxon>Burkholderiales</taxon>
        <taxon>Alcaligenaceae</taxon>
        <taxon>Bordetella</taxon>
    </lineage>
</organism>
<dbReference type="AlphaFoldDB" id="A0A0C6P130"/>
<dbReference type="InterPro" id="IPR016039">
    <property type="entry name" value="Thiolase-like"/>
</dbReference>
<dbReference type="Proteomes" id="UP000007564">
    <property type="component" value="Chromosome"/>
</dbReference>
<dbReference type="OrthoDB" id="9790314at2"/>
<dbReference type="CDD" id="cd00829">
    <property type="entry name" value="SCP-x_thiolase"/>
    <property type="match status" value="1"/>
</dbReference>
<evidence type="ECO:0000313" key="2">
    <source>
        <dbReference type="EMBL" id="CCJ52009.1"/>
    </source>
</evidence>
<feature type="domain" description="Thiolase C-terminal" evidence="1">
    <location>
        <begin position="238"/>
        <end position="381"/>
    </location>
</feature>
<dbReference type="SUPFAM" id="SSF53901">
    <property type="entry name" value="Thiolase-like"/>
    <property type="match status" value="2"/>
</dbReference>
<accession>A0A0C6P130</accession>
<dbReference type="GO" id="GO:0003988">
    <property type="term" value="F:acetyl-CoA C-acyltransferase activity"/>
    <property type="evidence" value="ECO:0007669"/>
    <property type="project" value="UniProtKB-ARBA"/>
</dbReference>
<evidence type="ECO:0000313" key="3">
    <source>
        <dbReference type="Proteomes" id="UP000007564"/>
    </source>
</evidence>
<dbReference type="RefSeq" id="WP_015063638.1">
    <property type="nucleotide sequence ID" value="NC_019382.1"/>
</dbReference>